<dbReference type="HOGENOM" id="CLU_3210892_0_0_2"/>
<dbReference type="Proteomes" id="UP000005867">
    <property type="component" value="Chromosome"/>
</dbReference>
<feature type="transmembrane region" description="Helical" evidence="1">
    <location>
        <begin position="20"/>
        <end position="40"/>
    </location>
</feature>
<keyword evidence="1" id="KW-1133">Transmembrane helix</keyword>
<dbReference type="EMBL" id="CP003098">
    <property type="protein sequence ID" value="AET31695.1"/>
    <property type="molecule type" value="Genomic_DNA"/>
</dbReference>
<dbReference type="AlphaFoldDB" id="G7VF79"/>
<keyword evidence="3" id="KW-1185">Reference proteome</keyword>
<accession>G7VF79</accession>
<dbReference type="STRING" id="1104324.P186_0233"/>
<dbReference type="KEGG" id="pyr:P186_0233"/>
<proteinExistence type="predicted"/>
<organism evidence="2 3">
    <name type="scientific">Pyrobaculum ferrireducens</name>
    <dbReference type="NCBI Taxonomy" id="1104324"/>
    <lineage>
        <taxon>Archaea</taxon>
        <taxon>Thermoproteota</taxon>
        <taxon>Thermoprotei</taxon>
        <taxon>Thermoproteales</taxon>
        <taxon>Thermoproteaceae</taxon>
        <taxon>Pyrobaculum</taxon>
    </lineage>
</organism>
<name>G7VF79_9CREN</name>
<keyword evidence="1" id="KW-0472">Membrane</keyword>
<sequence length="44" mass="4942">MYTRYLAGIMTSVSILSPYVIALPLIFIEWLMGVGIYTFLVGDI</sequence>
<dbReference type="BioCyc" id="PSP1104324:GJSN-227-MONOMER"/>
<reference evidence="2 3" key="1">
    <citation type="journal article" date="2012" name="J. Bacteriol.">
        <title>Complete genome sequence of strain 1860, a crenarchaeon of the genus pyrobaculum able to grow with various electron acceptors.</title>
        <authorList>
            <person name="Mardanov A.V."/>
            <person name="Gumerov V.M."/>
            <person name="Slobodkina G.B."/>
            <person name="Beletsky A.V."/>
            <person name="Bonch-Osmolovskaya E.A."/>
            <person name="Ravin N.V."/>
            <person name="Skryabin K.G."/>
        </authorList>
    </citation>
    <scope>NUCLEOTIDE SEQUENCE [LARGE SCALE GENOMIC DNA]</scope>
    <source>
        <strain evidence="2 3">1860</strain>
    </source>
</reference>
<protein>
    <submittedName>
        <fullName evidence="2">Uncharacterized protein</fullName>
    </submittedName>
</protein>
<evidence type="ECO:0000313" key="3">
    <source>
        <dbReference type="Proteomes" id="UP000005867"/>
    </source>
</evidence>
<evidence type="ECO:0000256" key="1">
    <source>
        <dbReference type="SAM" id="Phobius"/>
    </source>
</evidence>
<keyword evidence="1" id="KW-0812">Transmembrane</keyword>
<evidence type="ECO:0000313" key="2">
    <source>
        <dbReference type="EMBL" id="AET31695.1"/>
    </source>
</evidence>
<gene>
    <name evidence="2" type="ORF">P186_0233</name>
</gene>